<dbReference type="RefSeq" id="WP_115282138.1">
    <property type="nucleotide sequence ID" value="NZ_UGQT01000005.1"/>
</dbReference>
<evidence type="ECO:0000313" key="1">
    <source>
        <dbReference type="EMBL" id="SUE94933.1"/>
    </source>
</evidence>
<protein>
    <recommendedName>
        <fullName evidence="3">Helix-turn-helix domain-containing protein</fullName>
    </recommendedName>
</protein>
<dbReference type="EMBL" id="UGQT01000005">
    <property type="protein sequence ID" value="SUE94933.1"/>
    <property type="molecule type" value="Genomic_DNA"/>
</dbReference>
<dbReference type="Proteomes" id="UP000254978">
    <property type="component" value="Unassembled WGS sequence"/>
</dbReference>
<keyword evidence="2" id="KW-1185">Reference proteome</keyword>
<evidence type="ECO:0008006" key="3">
    <source>
        <dbReference type="Google" id="ProtNLM"/>
    </source>
</evidence>
<reference evidence="1 2" key="1">
    <citation type="submission" date="2018-06" db="EMBL/GenBank/DDBJ databases">
        <authorList>
            <consortium name="Pathogen Informatics"/>
            <person name="Doyle S."/>
        </authorList>
    </citation>
    <scope>NUCLEOTIDE SEQUENCE [LARGE SCALE GENOMIC DNA]</scope>
    <source>
        <strain evidence="1 2">NCTC10821</strain>
    </source>
</reference>
<name>A0A379PKN1_9MYCO</name>
<evidence type="ECO:0000313" key="2">
    <source>
        <dbReference type="Proteomes" id="UP000254978"/>
    </source>
</evidence>
<organism evidence="1 2">
    <name type="scientific">Mycolicibacterium tokaiense</name>
    <dbReference type="NCBI Taxonomy" id="39695"/>
    <lineage>
        <taxon>Bacteria</taxon>
        <taxon>Bacillati</taxon>
        <taxon>Actinomycetota</taxon>
        <taxon>Actinomycetes</taxon>
        <taxon>Mycobacteriales</taxon>
        <taxon>Mycobacteriaceae</taxon>
        <taxon>Mycolicibacterium</taxon>
    </lineage>
</organism>
<dbReference type="OrthoDB" id="4620468at2"/>
<gene>
    <name evidence="1" type="ORF">NCTC10821_06232</name>
</gene>
<accession>A0A379PKN1</accession>
<dbReference type="AlphaFoldDB" id="A0A379PKN1"/>
<proteinExistence type="predicted"/>
<sequence length="150" mass="16021">MSEPKQPPPGVETEPQGDVVALQEAATRLGKDPRTVIKAIRAGRLRGGAMPRPERLRWYVYASELPPVVGASPPPSATSAASDDRVQDLQSQIVSLQEANRLLIAAQQDLLDAGRAGQEAGDKYRVAAQRYLDALGQFMTPGHLGDLAGL</sequence>